<keyword evidence="2 5" id="KW-0812">Transmembrane</keyword>
<feature type="transmembrane region" description="Helical" evidence="5">
    <location>
        <begin position="136"/>
        <end position="157"/>
    </location>
</feature>
<feature type="domain" description="Major facilitator superfamily (MFS) profile" evidence="6">
    <location>
        <begin position="11"/>
        <end position="476"/>
    </location>
</feature>
<keyword evidence="8" id="KW-1185">Reference proteome</keyword>
<feature type="transmembrane region" description="Helical" evidence="5">
    <location>
        <begin position="273"/>
        <end position="294"/>
    </location>
</feature>
<proteinExistence type="predicted"/>
<dbReference type="Gene3D" id="1.20.1250.20">
    <property type="entry name" value="MFS general substrate transporter like domains"/>
    <property type="match status" value="1"/>
</dbReference>
<evidence type="ECO:0000256" key="4">
    <source>
        <dbReference type="ARBA" id="ARBA00023136"/>
    </source>
</evidence>
<feature type="transmembrane region" description="Helical" evidence="5">
    <location>
        <begin position="448"/>
        <end position="472"/>
    </location>
</feature>
<gene>
    <name evidence="7" type="ORF">FB45DRAFT_314279</name>
</gene>
<feature type="transmembrane region" description="Helical" evidence="5">
    <location>
        <begin position="228"/>
        <end position="252"/>
    </location>
</feature>
<dbReference type="GO" id="GO:0022857">
    <property type="term" value="F:transmembrane transporter activity"/>
    <property type="evidence" value="ECO:0007669"/>
    <property type="project" value="InterPro"/>
</dbReference>
<evidence type="ECO:0000313" key="7">
    <source>
        <dbReference type="EMBL" id="KAJ7611679.1"/>
    </source>
</evidence>
<sequence length="503" mass="53648">MLSSTVKDCLVVAAVSGATILNVFLSGVLTVAIPTIAQDLHFRQEDLQWPVTVFYLAYGCMLLLFGRIGDIFGGRLTFFVGTAWFSAWSVGAGFAPNPTALILFVAMMALGAAANTPAAISIFVGYFPPGSRRNNAFGVMGAGQPVGYILGLVLGGIISQSSITWRGIFFVQAGFGLLFLVLSGLVLRENTLVNSQRYTKGLDWGGALISTAGLGLLTYSLSEITTQSLGLTIGLICASLVLLVGFWFYELWREKRSLAALMPPSIWRQPGAKMPAVIGMIFFAWWNFNTLLYINTLYYQQVLLLTPMQTSIRFLPSVVSGIATNLAGGWLMSRVTALPLILAALAANVVSAILFALIDVHESFWKMSFWVMALLAGADLVYPIGTLQVASAFNSDSQALAGGIFTVATRIGTSIGMAITTSIASAVSKKYHAAHPALLPDSPEVLMAGFRAAGWTLCAAMVVSFVIAVVGLRDIGIVGLQREETRQGVQEEVGEKSTASPVV</sequence>
<evidence type="ECO:0000256" key="1">
    <source>
        <dbReference type="ARBA" id="ARBA00004141"/>
    </source>
</evidence>
<evidence type="ECO:0000256" key="3">
    <source>
        <dbReference type="ARBA" id="ARBA00022989"/>
    </source>
</evidence>
<reference evidence="7" key="1">
    <citation type="submission" date="2023-03" db="EMBL/GenBank/DDBJ databases">
        <title>Massive genome expansion in bonnet fungi (Mycena s.s.) driven by repeated elements and novel gene families across ecological guilds.</title>
        <authorList>
            <consortium name="Lawrence Berkeley National Laboratory"/>
            <person name="Harder C.B."/>
            <person name="Miyauchi S."/>
            <person name="Viragh M."/>
            <person name="Kuo A."/>
            <person name="Thoen E."/>
            <person name="Andreopoulos B."/>
            <person name="Lu D."/>
            <person name="Skrede I."/>
            <person name="Drula E."/>
            <person name="Henrissat B."/>
            <person name="Morin E."/>
            <person name="Kohler A."/>
            <person name="Barry K."/>
            <person name="LaButti K."/>
            <person name="Morin E."/>
            <person name="Salamov A."/>
            <person name="Lipzen A."/>
            <person name="Mereny Z."/>
            <person name="Hegedus B."/>
            <person name="Baldrian P."/>
            <person name="Stursova M."/>
            <person name="Weitz H."/>
            <person name="Taylor A."/>
            <person name="Grigoriev I.V."/>
            <person name="Nagy L.G."/>
            <person name="Martin F."/>
            <person name="Kauserud H."/>
        </authorList>
    </citation>
    <scope>NUCLEOTIDE SEQUENCE</scope>
    <source>
        <strain evidence="7">9284</strain>
    </source>
</reference>
<dbReference type="EMBL" id="JARKIF010000032">
    <property type="protein sequence ID" value="KAJ7611679.1"/>
    <property type="molecule type" value="Genomic_DNA"/>
</dbReference>
<dbReference type="AlphaFoldDB" id="A0AAD7B5X3"/>
<feature type="transmembrane region" description="Helical" evidence="5">
    <location>
        <begin position="12"/>
        <end position="37"/>
    </location>
</feature>
<dbReference type="InterPro" id="IPR020846">
    <property type="entry name" value="MFS_dom"/>
</dbReference>
<comment type="subcellular location">
    <subcellularLocation>
        <location evidence="1">Membrane</location>
        <topology evidence="1">Multi-pass membrane protein</topology>
    </subcellularLocation>
</comment>
<dbReference type="Gene3D" id="1.20.1720.10">
    <property type="entry name" value="Multidrug resistance protein D"/>
    <property type="match status" value="1"/>
</dbReference>
<feature type="transmembrane region" description="Helical" evidence="5">
    <location>
        <begin position="364"/>
        <end position="387"/>
    </location>
</feature>
<evidence type="ECO:0000256" key="2">
    <source>
        <dbReference type="ARBA" id="ARBA00022692"/>
    </source>
</evidence>
<dbReference type="InterPro" id="IPR011701">
    <property type="entry name" value="MFS"/>
</dbReference>
<accession>A0AAD7B5X3</accession>
<feature type="transmembrane region" description="Helical" evidence="5">
    <location>
        <begin position="76"/>
        <end position="95"/>
    </location>
</feature>
<organism evidence="7 8">
    <name type="scientific">Roridomyces roridus</name>
    <dbReference type="NCBI Taxonomy" id="1738132"/>
    <lineage>
        <taxon>Eukaryota</taxon>
        <taxon>Fungi</taxon>
        <taxon>Dikarya</taxon>
        <taxon>Basidiomycota</taxon>
        <taxon>Agaricomycotina</taxon>
        <taxon>Agaricomycetes</taxon>
        <taxon>Agaricomycetidae</taxon>
        <taxon>Agaricales</taxon>
        <taxon>Marasmiineae</taxon>
        <taxon>Mycenaceae</taxon>
        <taxon>Roridomyces</taxon>
    </lineage>
</organism>
<name>A0AAD7B5X3_9AGAR</name>
<dbReference type="Proteomes" id="UP001221142">
    <property type="component" value="Unassembled WGS sequence"/>
</dbReference>
<keyword evidence="3 5" id="KW-1133">Transmembrane helix</keyword>
<feature type="transmembrane region" description="Helical" evidence="5">
    <location>
        <begin position="399"/>
        <end position="428"/>
    </location>
</feature>
<dbReference type="PROSITE" id="PS50850">
    <property type="entry name" value="MFS"/>
    <property type="match status" value="1"/>
</dbReference>
<feature type="transmembrane region" description="Helical" evidence="5">
    <location>
        <begin position="163"/>
        <end position="182"/>
    </location>
</feature>
<feature type="transmembrane region" description="Helical" evidence="5">
    <location>
        <begin position="101"/>
        <end position="124"/>
    </location>
</feature>
<comment type="caution">
    <text evidence="7">The sequence shown here is derived from an EMBL/GenBank/DDBJ whole genome shotgun (WGS) entry which is preliminary data.</text>
</comment>
<feature type="transmembrane region" description="Helical" evidence="5">
    <location>
        <begin position="202"/>
        <end position="222"/>
    </location>
</feature>
<feature type="transmembrane region" description="Helical" evidence="5">
    <location>
        <begin position="49"/>
        <end position="69"/>
    </location>
</feature>
<evidence type="ECO:0000313" key="8">
    <source>
        <dbReference type="Proteomes" id="UP001221142"/>
    </source>
</evidence>
<dbReference type="PANTHER" id="PTHR42718">
    <property type="entry name" value="MAJOR FACILITATOR SUPERFAMILY MULTIDRUG TRANSPORTER MFSC"/>
    <property type="match status" value="1"/>
</dbReference>
<dbReference type="GO" id="GO:0016020">
    <property type="term" value="C:membrane"/>
    <property type="evidence" value="ECO:0007669"/>
    <property type="project" value="UniProtKB-SubCell"/>
</dbReference>
<feature type="transmembrane region" description="Helical" evidence="5">
    <location>
        <begin position="314"/>
        <end position="333"/>
    </location>
</feature>
<evidence type="ECO:0000256" key="5">
    <source>
        <dbReference type="SAM" id="Phobius"/>
    </source>
</evidence>
<feature type="transmembrane region" description="Helical" evidence="5">
    <location>
        <begin position="340"/>
        <end position="358"/>
    </location>
</feature>
<dbReference type="Pfam" id="PF07690">
    <property type="entry name" value="MFS_1"/>
    <property type="match status" value="1"/>
</dbReference>
<dbReference type="InterPro" id="IPR036259">
    <property type="entry name" value="MFS_trans_sf"/>
</dbReference>
<keyword evidence="4 5" id="KW-0472">Membrane</keyword>
<protein>
    <submittedName>
        <fullName evidence="7">Major facilitator superfamily domain-containing protein</fullName>
    </submittedName>
</protein>
<dbReference type="SUPFAM" id="SSF103473">
    <property type="entry name" value="MFS general substrate transporter"/>
    <property type="match status" value="1"/>
</dbReference>
<dbReference type="PANTHER" id="PTHR42718:SF10">
    <property type="entry name" value="TRANSPORTER, PUTATIVE (AFU_ORTHOLOGUE AFUA_8G06760)-RELATED"/>
    <property type="match status" value="1"/>
</dbReference>
<evidence type="ECO:0000259" key="6">
    <source>
        <dbReference type="PROSITE" id="PS50850"/>
    </source>
</evidence>